<evidence type="ECO:0000313" key="1">
    <source>
        <dbReference type="EMBL" id="KAJ8666087.1"/>
    </source>
</evidence>
<sequence length="145" mass="15743">MKETDGLKNDPVGFAIDKSPVPKFPWDPDSALQNSVAKLRILVTSGQLCSHHLPVARAPAKSAPVSIAQKPDSNRMEPPKAPAPSASSMSQQVQPGSSQSPATAPPKEDAKKRPGYDDSAYLMAYYEEQAKFERELKNRLDPVLC</sequence>
<dbReference type="EMBL" id="CM056744">
    <property type="protein sequence ID" value="KAJ8666087.1"/>
    <property type="molecule type" value="Genomic_DNA"/>
</dbReference>
<dbReference type="Proteomes" id="UP001239111">
    <property type="component" value="Chromosome 4"/>
</dbReference>
<keyword evidence="2" id="KW-1185">Reference proteome</keyword>
<protein>
    <submittedName>
        <fullName evidence="1">Uncharacterized protein</fullName>
    </submittedName>
</protein>
<comment type="caution">
    <text evidence="1">The sequence shown here is derived from an EMBL/GenBank/DDBJ whole genome shotgun (WGS) entry which is preliminary data.</text>
</comment>
<proteinExistence type="predicted"/>
<reference evidence="1" key="1">
    <citation type="submission" date="2023-04" db="EMBL/GenBank/DDBJ databases">
        <title>A chromosome-level genome assembly of the parasitoid wasp Eretmocerus hayati.</title>
        <authorList>
            <person name="Zhong Y."/>
            <person name="Liu S."/>
            <person name="Liu Y."/>
        </authorList>
    </citation>
    <scope>NUCLEOTIDE SEQUENCE</scope>
    <source>
        <strain evidence="1">ZJU_SS_LIU_2023</strain>
    </source>
</reference>
<evidence type="ECO:0000313" key="2">
    <source>
        <dbReference type="Proteomes" id="UP001239111"/>
    </source>
</evidence>
<organism evidence="1 2">
    <name type="scientific">Eretmocerus hayati</name>
    <dbReference type="NCBI Taxonomy" id="131215"/>
    <lineage>
        <taxon>Eukaryota</taxon>
        <taxon>Metazoa</taxon>
        <taxon>Ecdysozoa</taxon>
        <taxon>Arthropoda</taxon>
        <taxon>Hexapoda</taxon>
        <taxon>Insecta</taxon>
        <taxon>Pterygota</taxon>
        <taxon>Neoptera</taxon>
        <taxon>Endopterygota</taxon>
        <taxon>Hymenoptera</taxon>
        <taxon>Apocrita</taxon>
        <taxon>Proctotrupomorpha</taxon>
        <taxon>Chalcidoidea</taxon>
        <taxon>Aphelinidae</taxon>
        <taxon>Aphelininae</taxon>
        <taxon>Eretmocerus</taxon>
    </lineage>
</organism>
<gene>
    <name evidence="1" type="ORF">QAD02_007749</name>
</gene>
<name>A0ACC2N6Z4_9HYME</name>
<accession>A0ACC2N6Z4</accession>